<dbReference type="Proteomes" id="UP000307430">
    <property type="component" value="Unassembled WGS sequence"/>
</dbReference>
<gene>
    <name evidence="2" type="ORF">FE839_21505</name>
</gene>
<comment type="caution">
    <text evidence="2">The sequence shown here is derived from an EMBL/GenBank/DDBJ whole genome shotgun (WGS) entry which is preliminary data.</text>
</comment>
<reference evidence="2 3" key="1">
    <citation type="submission" date="2019-05" db="EMBL/GenBank/DDBJ databases">
        <title>Genome sequence of Klebsiella sp strain TOUT106.</title>
        <authorList>
            <person name="Rahi P."/>
            <person name="Chaudhari D."/>
        </authorList>
    </citation>
    <scope>NUCLEOTIDE SEQUENCE [LARGE SCALE GENOMIC DNA]</scope>
    <source>
        <strain evidence="2 3">TOUT106</strain>
    </source>
</reference>
<evidence type="ECO:0000259" key="1">
    <source>
        <dbReference type="PROSITE" id="PS51819"/>
    </source>
</evidence>
<dbReference type="EMBL" id="VCHQ01000031">
    <property type="protein sequence ID" value="TLV08859.1"/>
    <property type="molecule type" value="Genomic_DNA"/>
</dbReference>
<name>A0A5R9LCN1_9ENTR</name>
<protein>
    <submittedName>
        <fullName evidence="2">VOC family protein</fullName>
    </submittedName>
</protein>
<dbReference type="Pfam" id="PF22659">
    <property type="entry name" value="YycE-like_C"/>
    <property type="match status" value="1"/>
</dbReference>
<accession>A0A5R9LCN1</accession>
<feature type="domain" description="VOC" evidence="1">
    <location>
        <begin position="2"/>
        <end position="126"/>
    </location>
</feature>
<keyword evidence="3" id="KW-1185">Reference proteome</keyword>
<dbReference type="PROSITE" id="PS51819">
    <property type="entry name" value="VOC"/>
    <property type="match status" value="1"/>
</dbReference>
<dbReference type="RefSeq" id="WP_138362793.1">
    <property type="nucleotide sequence ID" value="NZ_VCHQ01000031.1"/>
</dbReference>
<dbReference type="SUPFAM" id="SSF54593">
    <property type="entry name" value="Glyoxalase/Bleomycin resistance protein/Dihydroxybiphenyl dioxygenase"/>
    <property type="match status" value="1"/>
</dbReference>
<dbReference type="InterPro" id="IPR058998">
    <property type="entry name" value="YycE-like_N"/>
</dbReference>
<dbReference type="InterPro" id="IPR029068">
    <property type="entry name" value="Glyas_Bleomycin-R_OHBP_Dase"/>
</dbReference>
<dbReference type="Gene3D" id="3.10.180.10">
    <property type="entry name" value="2,3-Dihydroxybiphenyl 1,2-Dioxygenase, domain 1"/>
    <property type="match status" value="1"/>
</dbReference>
<dbReference type="AlphaFoldDB" id="A0A5R9LCN1"/>
<evidence type="ECO:0000313" key="3">
    <source>
        <dbReference type="Proteomes" id="UP000307430"/>
    </source>
</evidence>
<proteinExistence type="predicted"/>
<dbReference type="InterPro" id="IPR037523">
    <property type="entry name" value="VOC_core"/>
</dbReference>
<dbReference type="InterPro" id="IPR058997">
    <property type="entry name" value="YycE-like_C"/>
</dbReference>
<evidence type="ECO:0000313" key="2">
    <source>
        <dbReference type="EMBL" id="TLV08859.1"/>
    </source>
</evidence>
<organism evidence="2 3">
    <name type="scientific">Klebsiella indica</name>
    <dbReference type="NCBI Taxonomy" id="2582917"/>
    <lineage>
        <taxon>Bacteria</taxon>
        <taxon>Pseudomonadati</taxon>
        <taxon>Pseudomonadota</taxon>
        <taxon>Gammaproteobacteria</taxon>
        <taxon>Enterobacterales</taxon>
        <taxon>Enterobacteriaceae</taxon>
        <taxon>Klebsiella/Raoultella group</taxon>
        <taxon>Klebsiella</taxon>
    </lineage>
</organism>
<sequence length="130" mass="14682">MTFNHMRIARPVSDLALSSKMYCEGLGLAQIASFSDHDGFSGVMVGHRDTGWHLEFTLCHHHPLTPSPGAEDLLVLYYPQAAAWQEQCGKMLTAGFILVSAFNPYWNVNGKTFVDHDGYRVVLQNRRWMP</sequence>
<dbReference type="Pfam" id="PF22658">
    <property type="entry name" value="YycE-like_N"/>
    <property type="match status" value="1"/>
</dbReference>